<sequence>VSDLPPGKYSVERIGVLTCRGMTFDVDPSADARALGSLRAKIITTDYYVALMSQYPATDTELAEFAEQTDTIVDGIDAHPITIAEKAPCFAGTGGPGTTWRERPLGEKILLGIGFIGLCAIAVASGGFCAF</sequence>
<reference evidence="2" key="1">
    <citation type="journal article" date="2014" name="Front. Microbiol.">
        <title>High frequency of phylogenetically diverse reductive dehalogenase-homologous genes in deep subseafloor sedimentary metagenomes.</title>
        <authorList>
            <person name="Kawai M."/>
            <person name="Futagami T."/>
            <person name="Toyoda A."/>
            <person name="Takaki Y."/>
            <person name="Nishi S."/>
            <person name="Hori S."/>
            <person name="Arai W."/>
            <person name="Tsubouchi T."/>
            <person name="Morono Y."/>
            <person name="Uchiyama I."/>
            <person name="Ito T."/>
            <person name="Fujiyama A."/>
            <person name="Inagaki F."/>
            <person name="Takami H."/>
        </authorList>
    </citation>
    <scope>NUCLEOTIDE SEQUENCE</scope>
    <source>
        <strain evidence="2">Expedition CK06-06</strain>
    </source>
</reference>
<proteinExistence type="predicted"/>
<dbReference type="EMBL" id="BARS01017502">
    <property type="protein sequence ID" value="GAF85977.1"/>
    <property type="molecule type" value="Genomic_DNA"/>
</dbReference>
<feature type="non-terminal residue" evidence="2">
    <location>
        <position position="1"/>
    </location>
</feature>
<evidence type="ECO:0000313" key="2">
    <source>
        <dbReference type="EMBL" id="GAF85977.1"/>
    </source>
</evidence>
<keyword evidence="1" id="KW-1133">Transmembrane helix</keyword>
<keyword evidence="1" id="KW-0472">Membrane</keyword>
<keyword evidence="1" id="KW-0812">Transmembrane</keyword>
<dbReference type="AlphaFoldDB" id="X0TCT8"/>
<protein>
    <submittedName>
        <fullName evidence="2">Uncharacterized protein</fullName>
    </submittedName>
</protein>
<accession>X0TCT8</accession>
<evidence type="ECO:0000256" key="1">
    <source>
        <dbReference type="SAM" id="Phobius"/>
    </source>
</evidence>
<name>X0TCT8_9ZZZZ</name>
<gene>
    <name evidence="2" type="ORF">S01H1_28621</name>
</gene>
<organism evidence="2">
    <name type="scientific">marine sediment metagenome</name>
    <dbReference type="NCBI Taxonomy" id="412755"/>
    <lineage>
        <taxon>unclassified sequences</taxon>
        <taxon>metagenomes</taxon>
        <taxon>ecological metagenomes</taxon>
    </lineage>
</organism>
<feature type="transmembrane region" description="Helical" evidence="1">
    <location>
        <begin position="109"/>
        <end position="128"/>
    </location>
</feature>
<comment type="caution">
    <text evidence="2">The sequence shown here is derived from an EMBL/GenBank/DDBJ whole genome shotgun (WGS) entry which is preliminary data.</text>
</comment>